<feature type="transmembrane region" description="Helical" evidence="1">
    <location>
        <begin position="121"/>
        <end position="146"/>
    </location>
</feature>
<dbReference type="Proteomes" id="UP000178565">
    <property type="component" value="Unassembled WGS sequence"/>
</dbReference>
<gene>
    <name evidence="2" type="ORF">A3B45_05135</name>
</gene>
<evidence type="ECO:0000256" key="1">
    <source>
        <dbReference type="SAM" id="Phobius"/>
    </source>
</evidence>
<comment type="caution">
    <text evidence="2">The sequence shown here is derived from an EMBL/GenBank/DDBJ whole genome shotgun (WGS) entry which is preliminary data.</text>
</comment>
<keyword evidence="1" id="KW-1133">Transmembrane helix</keyword>
<dbReference type="EMBL" id="MFDM01000001">
    <property type="protein sequence ID" value="OGE44504.1"/>
    <property type="molecule type" value="Genomic_DNA"/>
</dbReference>
<keyword evidence="1" id="KW-0472">Membrane</keyword>
<organism evidence="2 3">
    <name type="scientific">Candidatus Daviesbacteria bacterium RIFCSPLOWO2_01_FULL_39_12</name>
    <dbReference type="NCBI Taxonomy" id="1797785"/>
    <lineage>
        <taxon>Bacteria</taxon>
        <taxon>Candidatus Daviesiibacteriota</taxon>
    </lineage>
</organism>
<accession>A0A1F5KUK2</accession>
<reference evidence="2 3" key="1">
    <citation type="journal article" date="2016" name="Nat. Commun.">
        <title>Thousands of microbial genomes shed light on interconnected biogeochemical processes in an aquifer system.</title>
        <authorList>
            <person name="Anantharaman K."/>
            <person name="Brown C.T."/>
            <person name="Hug L.A."/>
            <person name="Sharon I."/>
            <person name="Castelle C.J."/>
            <person name="Probst A.J."/>
            <person name="Thomas B.C."/>
            <person name="Singh A."/>
            <person name="Wilkins M.J."/>
            <person name="Karaoz U."/>
            <person name="Brodie E.L."/>
            <person name="Williams K.H."/>
            <person name="Hubbard S.S."/>
            <person name="Banfield J.F."/>
        </authorList>
    </citation>
    <scope>NUCLEOTIDE SEQUENCE [LARGE SCALE GENOMIC DNA]</scope>
</reference>
<feature type="transmembrane region" description="Helical" evidence="1">
    <location>
        <begin position="72"/>
        <end position="89"/>
    </location>
</feature>
<evidence type="ECO:0000313" key="3">
    <source>
        <dbReference type="Proteomes" id="UP000178565"/>
    </source>
</evidence>
<keyword evidence="1" id="KW-0812">Transmembrane</keyword>
<dbReference type="AlphaFoldDB" id="A0A1F5KUK2"/>
<sequence>MFTYIIILAVVLIISPFILRLASSQKRETKQQLKFIFLFILSAQLFLGFLNWENFTSGRSGLELSFAYPTSFLGLFFIISTLQILLLLFSKSFNTLVVVLSFINSVLIFLGMVRLSNILGFQIVSFASIGVVFLALIGNIVGLVFINKDKNLLAKYPYFK</sequence>
<feature type="transmembrane region" description="Helical" evidence="1">
    <location>
        <begin position="96"/>
        <end position="115"/>
    </location>
</feature>
<dbReference type="STRING" id="1797785.A3B45_05135"/>
<name>A0A1F5KUK2_9BACT</name>
<feature type="transmembrane region" description="Helical" evidence="1">
    <location>
        <begin position="35"/>
        <end position="52"/>
    </location>
</feature>
<evidence type="ECO:0000313" key="2">
    <source>
        <dbReference type="EMBL" id="OGE44504.1"/>
    </source>
</evidence>
<proteinExistence type="predicted"/>
<protein>
    <submittedName>
        <fullName evidence="2">Uncharacterized protein</fullName>
    </submittedName>
</protein>
<feature type="transmembrane region" description="Helical" evidence="1">
    <location>
        <begin position="6"/>
        <end position="23"/>
    </location>
</feature>